<name>A0A1I3CJN8_9MICO</name>
<dbReference type="EMBL" id="FOPW01000013">
    <property type="protein sequence ID" value="SFH74361.1"/>
    <property type="molecule type" value="Genomic_DNA"/>
</dbReference>
<keyword evidence="5" id="KW-1185">Reference proteome</keyword>
<reference evidence="4 6" key="2">
    <citation type="submission" date="2019-03" db="EMBL/GenBank/DDBJ databases">
        <title>Genomics of glacier-inhabiting Cryobacterium strains.</title>
        <authorList>
            <person name="Liu Q."/>
            <person name="Xin Y.-H."/>
        </authorList>
    </citation>
    <scope>NUCLEOTIDE SEQUENCE [LARGE SCALE GENOMIC DNA]</scope>
    <source>
        <strain evidence="4 6">Hh34</strain>
    </source>
</reference>
<dbReference type="Pfam" id="PF25976">
    <property type="entry name" value="LpqB_N"/>
    <property type="match status" value="1"/>
</dbReference>
<evidence type="ECO:0000259" key="2">
    <source>
        <dbReference type="Pfam" id="PF25976"/>
    </source>
</evidence>
<accession>A0A1I3CJN8</accession>
<comment type="caution">
    <text evidence="4">The sequence shown here is derived from an EMBL/GenBank/DDBJ whole genome shotgun (WGS) entry which is preliminary data.</text>
</comment>
<evidence type="ECO:0000313" key="6">
    <source>
        <dbReference type="Proteomes" id="UP000297963"/>
    </source>
</evidence>
<organism evidence="4 6">
    <name type="scientific">Cryobacterium levicorallinum</name>
    <dbReference type="NCBI Taxonomy" id="995038"/>
    <lineage>
        <taxon>Bacteria</taxon>
        <taxon>Bacillati</taxon>
        <taxon>Actinomycetota</taxon>
        <taxon>Actinomycetes</taxon>
        <taxon>Micrococcales</taxon>
        <taxon>Microbacteriaceae</taxon>
        <taxon>Cryobacterium</taxon>
    </lineage>
</organism>
<evidence type="ECO:0000256" key="1">
    <source>
        <dbReference type="SAM" id="Phobius"/>
    </source>
</evidence>
<dbReference type="AlphaFoldDB" id="A0A1I3CJN8"/>
<keyword evidence="1" id="KW-0472">Membrane</keyword>
<dbReference type="Proteomes" id="UP000297963">
    <property type="component" value="Unassembled WGS sequence"/>
</dbReference>
<gene>
    <name evidence="4" type="ORF">E3O11_02110</name>
    <name evidence="3" type="ORF">SAMN05216274_11375</name>
</gene>
<evidence type="ECO:0000313" key="5">
    <source>
        <dbReference type="Proteomes" id="UP000199681"/>
    </source>
</evidence>
<dbReference type="InterPro" id="IPR059026">
    <property type="entry name" value="LpqB_N"/>
</dbReference>
<evidence type="ECO:0000313" key="4">
    <source>
        <dbReference type="EMBL" id="TFB88848.1"/>
    </source>
</evidence>
<keyword evidence="1" id="KW-1133">Transmembrane helix</keyword>
<protein>
    <recommendedName>
        <fullName evidence="2">Lipoprotein LpqB N-terminal domain-containing protein</fullName>
    </recommendedName>
</protein>
<feature type="domain" description="Lipoprotein LpqB N-terminal" evidence="2">
    <location>
        <begin position="43"/>
        <end position="146"/>
    </location>
</feature>
<dbReference type="RefSeq" id="WP_092451342.1">
    <property type="nucleotide sequence ID" value="NZ_BKAC01000014.1"/>
</dbReference>
<reference evidence="3 5" key="1">
    <citation type="submission" date="2016-10" db="EMBL/GenBank/DDBJ databases">
        <authorList>
            <person name="Varghese N."/>
            <person name="Submissions S."/>
        </authorList>
    </citation>
    <scope>NUCLEOTIDE SEQUENCE [LARGE SCALE GENOMIC DNA]</scope>
    <source>
        <strain evidence="3 5">GMCC 1.11211</strain>
    </source>
</reference>
<keyword evidence="1" id="KW-0812">Transmembrane</keyword>
<proteinExistence type="predicted"/>
<dbReference type="Proteomes" id="UP000199681">
    <property type="component" value="Unassembled WGS sequence"/>
</dbReference>
<sequence length="154" mass="16235">MHTLAGTKDRTLIVILGTIVALVLVALVVVFTRGAPELLDPNTPEGVVQAYSAAVIAGDEDAAEKLLTAEALVGCGPVEHGPTNSLRVVLVSTTVRPKSADVVVSLVTSYDDGPFGASEYEFESNFDLVRADGAWLIETAPWELSICPNPMVTK</sequence>
<dbReference type="STRING" id="995038.SAMN05216274_11375"/>
<feature type="transmembrane region" description="Helical" evidence="1">
    <location>
        <begin position="12"/>
        <end position="31"/>
    </location>
</feature>
<dbReference type="EMBL" id="SOFE01000003">
    <property type="protein sequence ID" value="TFB88848.1"/>
    <property type="molecule type" value="Genomic_DNA"/>
</dbReference>
<evidence type="ECO:0000313" key="3">
    <source>
        <dbReference type="EMBL" id="SFH74361.1"/>
    </source>
</evidence>